<reference evidence="2 3" key="1">
    <citation type="journal article" date="2015" name="Genome Biol. Evol.">
        <title>Comparative Genomics of a Bacterivorous Green Alga Reveals Evolutionary Causalities and Consequences of Phago-Mixotrophic Mode of Nutrition.</title>
        <authorList>
            <person name="Burns J.A."/>
            <person name="Paasch A."/>
            <person name="Narechania A."/>
            <person name="Kim E."/>
        </authorList>
    </citation>
    <scope>NUCLEOTIDE SEQUENCE [LARGE SCALE GENOMIC DNA]</scope>
    <source>
        <strain evidence="2 3">PLY_AMNH</strain>
    </source>
</reference>
<keyword evidence="3" id="KW-1185">Reference proteome</keyword>
<gene>
    <name evidence="2" type="ORF">CYMTET_11453</name>
</gene>
<evidence type="ECO:0000256" key="1">
    <source>
        <dbReference type="SAM" id="MobiDB-lite"/>
    </source>
</evidence>
<organism evidence="2 3">
    <name type="scientific">Cymbomonas tetramitiformis</name>
    <dbReference type="NCBI Taxonomy" id="36881"/>
    <lineage>
        <taxon>Eukaryota</taxon>
        <taxon>Viridiplantae</taxon>
        <taxon>Chlorophyta</taxon>
        <taxon>Pyramimonadophyceae</taxon>
        <taxon>Pyramimonadales</taxon>
        <taxon>Pyramimonadaceae</taxon>
        <taxon>Cymbomonas</taxon>
    </lineage>
</organism>
<name>A0AAE0GMF7_9CHLO</name>
<proteinExistence type="predicted"/>
<dbReference type="AlphaFoldDB" id="A0AAE0GMF7"/>
<protein>
    <submittedName>
        <fullName evidence="2">Uncharacterized protein</fullName>
    </submittedName>
</protein>
<evidence type="ECO:0000313" key="2">
    <source>
        <dbReference type="EMBL" id="KAK3280723.1"/>
    </source>
</evidence>
<comment type="caution">
    <text evidence="2">The sequence shown here is derived from an EMBL/GenBank/DDBJ whole genome shotgun (WGS) entry which is preliminary data.</text>
</comment>
<evidence type="ECO:0000313" key="3">
    <source>
        <dbReference type="Proteomes" id="UP001190700"/>
    </source>
</evidence>
<feature type="region of interest" description="Disordered" evidence="1">
    <location>
        <begin position="1"/>
        <end position="23"/>
    </location>
</feature>
<feature type="compositionally biased region" description="Basic and acidic residues" evidence="1">
    <location>
        <begin position="8"/>
        <end position="17"/>
    </location>
</feature>
<dbReference type="EMBL" id="LGRX02004289">
    <property type="protein sequence ID" value="KAK3280723.1"/>
    <property type="molecule type" value="Genomic_DNA"/>
</dbReference>
<sequence>MQGSSVKSPEEFDKEAQVPRAVPADTLERKVHLLASLLKSSRQAFSKVVAMLTTEGRVSLAKDIDTLLALEGVDRRPAEVEAVAAGAECAEEMASCNSVDDAEEVPELWMCQGHYDRYSE</sequence>
<accession>A0AAE0GMF7</accession>
<dbReference type="Proteomes" id="UP001190700">
    <property type="component" value="Unassembled WGS sequence"/>
</dbReference>